<organism evidence="8 9">
    <name type="scientific">Kingella kingae</name>
    <dbReference type="NCBI Taxonomy" id="504"/>
    <lineage>
        <taxon>Bacteria</taxon>
        <taxon>Pseudomonadati</taxon>
        <taxon>Pseudomonadota</taxon>
        <taxon>Betaproteobacteria</taxon>
        <taxon>Neisseriales</taxon>
        <taxon>Neisseriaceae</taxon>
        <taxon>Kingella</taxon>
    </lineage>
</organism>
<dbReference type="AlphaFoldDB" id="A0AAX2J405"/>
<comment type="similarity">
    <text evidence="2 5">Belongs to the RecX family.</text>
</comment>
<reference evidence="8 9" key="1">
    <citation type="submission" date="2018-06" db="EMBL/GenBank/DDBJ databases">
        <authorList>
            <consortium name="Pathogen Informatics"/>
            <person name="Doyle S."/>
        </authorList>
    </citation>
    <scope>NUCLEOTIDE SEQUENCE [LARGE SCALE GENOMIC DNA]</scope>
    <source>
        <strain evidence="8 9">NCTC10529</strain>
    </source>
</reference>
<evidence type="ECO:0000313" key="8">
    <source>
        <dbReference type="EMBL" id="SQH25230.1"/>
    </source>
</evidence>
<dbReference type="Pfam" id="PF21981">
    <property type="entry name" value="RecX_HTH3"/>
    <property type="match status" value="1"/>
</dbReference>
<accession>A0AAX2J405</accession>
<evidence type="ECO:0000256" key="1">
    <source>
        <dbReference type="ARBA" id="ARBA00004496"/>
    </source>
</evidence>
<protein>
    <recommendedName>
        <fullName evidence="3 5">Regulatory protein RecX</fullName>
    </recommendedName>
</protein>
<feature type="domain" description="RecX third three-helical" evidence="7">
    <location>
        <begin position="96"/>
        <end position="141"/>
    </location>
</feature>
<dbReference type="InterPro" id="IPR053925">
    <property type="entry name" value="RecX_HTH_3rd"/>
</dbReference>
<evidence type="ECO:0000259" key="6">
    <source>
        <dbReference type="Pfam" id="PF02631"/>
    </source>
</evidence>
<dbReference type="GO" id="GO:0005737">
    <property type="term" value="C:cytoplasm"/>
    <property type="evidence" value="ECO:0007669"/>
    <property type="project" value="UniProtKB-SubCell"/>
</dbReference>
<dbReference type="InterPro" id="IPR003783">
    <property type="entry name" value="Regulatory_RecX"/>
</dbReference>
<comment type="function">
    <text evidence="5">Modulates RecA activity.</text>
</comment>
<sequence length="150" mass="17521">MKTEKSLRARAMEMMSRREMSQAELRAKLLPHANDSDELDAVLAEFAKNNWQSDERFAEAFVRSKSSKHGAGRLRQELRQRGVSAELIQQYLPDRETELDNAIEVARKKFKQPAQNRQEWDKQMRFMLYRGFAMATAQAALKRAWADDEE</sequence>
<dbReference type="Proteomes" id="UP000248598">
    <property type="component" value="Chromosome 1"/>
</dbReference>
<evidence type="ECO:0000256" key="2">
    <source>
        <dbReference type="ARBA" id="ARBA00009695"/>
    </source>
</evidence>
<gene>
    <name evidence="5 8" type="primary">recX</name>
    <name evidence="8" type="ORF">NCTC10529_01426</name>
</gene>
<evidence type="ECO:0000256" key="3">
    <source>
        <dbReference type="ARBA" id="ARBA00018111"/>
    </source>
</evidence>
<proteinExistence type="inferred from homology"/>
<evidence type="ECO:0000259" key="7">
    <source>
        <dbReference type="Pfam" id="PF21981"/>
    </source>
</evidence>
<dbReference type="HAMAP" id="MF_01114">
    <property type="entry name" value="RecX"/>
    <property type="match status" value="1"/>
</dbReference>
<dbReference type="InterPro" id="IPR053924">
    <property type="entry name" value="RecX_HTH_2nd"/>
</dbReference>
<dbReference type="Gene3D" id="1.10.10.10">
    <property type="entry name" value="Winged helix-like DNA-binding domain superfamily/Winged helix DNA-binding domain"/>
    <property type="match status" value="3"/>
</dbReference>
<comment type="subcellular location">
    <subcellularLocation>
        <location evidence="1 5">Cytoplasm</location>
    </subcellularLocation>
</comment>
<keyword evidence="4 5" id="KW-0963">Cytoplasm</keyword>
<dbReference type="RefSeq" id="WP_003787023.1">
    <property type="nucleotide sequence ID" value="NZ_CP045141.1"/>
</dbReference>
<dbReference type="PANTHER" id="PTHR33602:SF1">
    <property type="entry name" value="REGULATORY PROTEIN RECX FAMILY PROTEIN"/>
    <property type="match status" value="1"/>
</dbReference>
<evidence type="ECO:0000256" key="4">
    <source>
        <dbReference type="ARBA" id="ARBA00022490"/>
    </source>
</evidence>
<dbReference type="GO" id="GO:0006282">
    <property type="term" value="P:regulation of DNA repair"/>
    <property type="evidence" value="ECO:0007669"/>
    <property type="project" value="UniProtKB-UniRule"/>
</dbReference>
<dbReference type="EMBL" id="LS483426">
    <property type="protein sequence ID" value="SQH25230.1"/>
    <property type="molecule type" value="Genomic_DNA"/>
</dbReference>
<dbReference type="PANTHER" id="PTHR33602">
    <property type="entry name" value="REGULATORY PROTEIN RECX FAMILY PROTEIN"/>
    <property type="match status" value="1"/>
</dbReference>
<evidence type="ECO:0000256" key="5">
    <source>
        <dbReference type="HAMAP-Rule" id="MF_01114"/>
    </source>
</evidence>
<name>A0AAX2J405_KINKI</name>
<feature type="domain" description="RecX second three-helical" evidence="6">
    <location>
        <begin position="53"/>
        <end position="92"/>
    </location>
</feature>
<dbReference type="InterPro" id="IPR036388">
    <property type="entry name" value="WH-like_DNA-bd_sf"/>
</dbReference>
<dbReference type="Pfam" id="PF02631">
    <property type="entry name" value="RecX_HTH2"/>
    <property type="match status" value="1"/>
</dbReference>
<dbReference type="NCBIfam" id="NF001055">
    <property type="entry name" value="PRK00117.2-5"/>
    <property type="match status" value="1"/>
</dbReference>
<dbReference type="GeneID" id="93262709"/>
<evidence type="ECO:0000313" key="9">
    <source>
        <dbReference type="Proteomes" id="UP000248598"/>
    </source>
</evidence>